<sequence length="96" mass="11285">MKNINIQKLHNIKKADEHTHTGIYEGERKDGKIHGYGTYTYTNGTKYVGYWKENTMHGEGTLTWASCEKYIGNWKDDEKHGYGIYTWPDGEYKNIY</sequence>
<comment type="caution">
    <text evidence="2">The sequence shown here is derived from an EMBL/GenBank/DDBJ whole genome shotgun (WGS) entry which is preliminary data.</text>
</comment>
<evidence type="ECO:0008006" key="4">
    <source>
        <dbReference type="Google" id="ProtNLM"/>
    </source>
</evidence>
<keyword evidence="1" id="KW-0677">Repeat</keyword>
<dbReference type="InterPro" id="IPR003409">
    <property type="entry name" value="MORN"/>
</dbReference>
<name>A0ABR8YRL9_9CLOT</name>
<gene>
    <name evidence="2" type="ORF">H9637_05615</name>
</gene>
<evidence type="ECO:0000313" key="3">
    <source>
        <dbReference type="Proteomes" id="UP000627166"/>
    </source>
</evidence>
<dbReference type="Proteomes" id="UP000627166">
    <property type="component" value="Unassembled WGS sequence"/>
</dbReference>
<dbReference type="SUPFAM" id="SSF82185">
    <property type="entry name" value="Histone H3 K4-specific methyltransferase SET7/9 N-terminal domain"/>
    <property type="match status" value="1"/>
</dbReference>
<proteinExistence type="predicted"/>
<dbReference type="Pfam" id="PF02493">
    <property type="entry name" value="MORN"/>
    <property type="match status" value="3"/>
</dbReference>
<dbReference type="PANTHER" id="PTHR23084">
    <property type="entry name" value="PHOSPHATIDYLINOSITOL-4-PHOSPHATE 5-KINASE RELATED"/>
    <property type="match status" value="1"/>
</dbReference>
<dbReference type="PANTHER" id="PTHR23084:SF179">
    <property type="entry name" value="OS10G0565000 PROTEIN"/>
    <property type="match status" value="1"/>
</dbReference>
<evidence type="ECO:0000256" key="1">
    <source>
        <dbReference type="ARBA" id="ARBA00022737"/>
    </source>
</evidence>
<dbReference type="SMART" id="SM00698">
    <property type="entry name" value="MORN"/>
    <property type="match status" value="3"/>
</dbReference>
<protein>
    <recommendedName>
        <fullName evidence="4">MORN repeat protein</fullName>
    </recommendedName>
</protein>
<reference evidence="2 3" key="1">
    <citation type="submission" date="2020-08" db="EMBL/GenBank/DDBJ databases">
        <title>A Genomic Blueprint of the Chicken Gut Microbiome.</title>
        <authorList>
            <person name="Gilroy R."/>
            <person name="Ravi A."/>
            <person name="Getino M."/>
            <person name="Pursley I."/>
            <person name="Horton D.L."/>
            <person name="Alikhan N.-F."/>
            <person name="Baker D."/>
            <person name="Gharbi K."/>
            <person name="Hall N."/>
            <person name="Watson M."/>
            <person name="Adriaenssens E.M."/>
            <person name="Foster-Nyarko E."/>
            <person name="Jarju S."/>
            <person name="Secka A."/>
            <person name="Antonio M."/>
            <person name="Oren A."/>
            <person name="Chaudhuri R."/>
            <person name="La Ragione R.M."/>
            <person name="Hildebrand F."/>
            <person name="Pallen M.J."/>
        </authorList>
    </citation>
    <scope>NUCLEOTIDE SEQUENCE [LARGE SCALE GENOMIC DNA]</scope>
    <source>
        <strain evidence="2 3">N37</strain>
    </source>
</reference>
<keyword evidence="3" id="KW-1185">Reference proteome</keyword>
<evidence type="ECO:0000313" key="2">
    <source>
        <dbReference type="EMBL" id="MBD8046524.1"/>
    </source>
</evidence>
<accession>A0ABR8YRL9</accession>
<organism evidence="2 3">
    <name type="scientific">Clostridium faecium</name>
    <dbReference type="NCBI Taxonomy" id="2762223"/>
    <lineage>
        <taxon>Bacteria</taxon>
        <taxon>Bacillati</taxon>
        <taxon>Bacillota</taxon>
        <taxon>Clostridia</taxon>
        <taxon>Eubacteriales</taxon>
        <taxon>Clostridiaceae</taxon>
        <taxon>Clostridium</taxon>
    </lineage>
</organism>
<dbReference type="EMBL" id="JACSQB010000039">
    <property type="protein sequence ID" value="MBD8046524.1"/>
    <property type="molecule type" value="Genomic_DNA"/>
</dbReference>
<dbReference type="Gene3D" id="2.20.110.10">
    <property type="entry name" value="Histone H3 K4-specific methyltransferase SET7/9 N-terminal domain"/>
    <property type="match status" value="2"/>
</dbReference>